<dbReference type="SFLD" id="SFLDG01123">
    <property type="entry name" value="methyltransferase_(Class_B)"/>
    <property type="match status" value="1"/>
</dbReference>
<dbReference type="SUPFAM" id="SSF52242">
    <property type="entry name" value="Cobalamin (vitamin B12)-binding domain"/>
    <property type="match status" value="1"/>
</dbReference>
<gene>
    <name evidence="10" type="ORF">A2531_04245</name>
</gene>
<dbReference type="InterPro" id="IPR058240">
    <property type="entry name" value="rSAM_sf"/>
</dbReference>
<comment type="cofactor">
    <cofactor evidence="1">
        <name>[4Fe-4S] cluster</name>
        <dbReference type="ChEBI" id="CHEBI:49883"/>
    </cofactor>
</comment>
<keyword evidence="4" id="KW-0949">S-adenosyl-L-methionine</keyword>
<dbReference type="CDD" id="cd01335">
    <property type="entry name" value="Radical_SAM"/>
    <property type="match status" value="1"/>
</dbReference>
<evidence type="ECO:0000256" key="2">
    <source>
        <dbReference type="ARBA" id="ARBA00022603"/>
    </source>
</evidence>
<dbReference type="Pfam" id="PF02310">
    <property type="entry name" value="B12-binding"/>
    <property type="match status" value="1"/>
</dbReference>
<feature type="domain" description="B12-binding" evidence="8">
    <location>
        <begin position="11"/>
        <end position="148"/>
    </location>
</feature>
<name>A0A1F5TQA4_9BACT</name>
<evidence type="ECO:0000313" key="11">
    <source>
        <dbReference type="Proteomes" id="UP000177579"/>
    </source>
</evidence>
<evidence type="ECO:0000256" key="7">
    <source>
        <dbReference type="ARBA" id="ARBA00023014"/>
    </source>
</evidence>
<keyword evidence="6" id="KW-0408">Iron</keyword>
<evidence type="ECO:0000256" key="5">
    <source>
        <dbReference type="ARBA" id="ARBA00022723"/>
    </source>
</evidence>
<reference evidence="10 11" key="1">
    <citation type="journal article" date="2016" name="Nat. Commun.">
        <title>Thousands of microbial genomes shed light on interconnected biogeochemical processes in an aquifer system.</title>
        <authorList>
            <person name="Anantharaman K."/>
            <person name="Brown C.T."/>
            <person name="Hug L.A."/>
            <person name="Sharon I."/>
            <person name="Castelle C.J."/>
            <person name="Probst A.J."/>
            <person name="Thomas B.C."/>
            <person name="Singh A."/>
            <person name="Wilkins M.J."/>
            <person name="Karaoz U."/>
            <person name="Brodie E.L."/>
            <person name="Williams K.H."/>
            <person name="Hubbard S.S."/>
            <person name="Banfield J.F."/>
        </authorList>
    </citation>
    <scope>NUCLEOTIDE SEQUENCE [LARGE SCALE GENOMIC DNA]</scope>
</reference>
<dbReference type="SFLD" id="SFLDG01082">
    <property type="entry name" value="B12-binding_domain_containing"/>
    <property type="match status" value="1"/>
</dbReference>
<evidence type="ECO:0000259" key="8">
    <source>
        <dbReference type="PROSITE" id="PS51332"/>
    </source>
</evidence>
<keyword evidence="7" id="KW-0411">Iron-sulfur</keyword>
<feature type="domain" description="Radical SAM core" evidence="9">
    <location>
        <begin position="199"/>
        <end position="428"/>
    </location>
</feature>
<dbReference type="AlphaFoldDB" id="A0A1F5TQA4"/>
<dbReference type="GO" id="GO:0051539">
    <property type="term" value="F:4 iron, 4 sulfur cluster binding"/>
    <property type="evidence" value="ECO:0007669"/>
    <property type="project" value="UniProtKB-KW"/>
</dbReference>
<dbReference type="Proteomes" id="UP000177579">
    <property type="component" value="Unassembled WGS sequence"/>
</dbReference>
<proteinExistence type="predicted"/>
<dbReference type="Pfam" id="PF04055">
    <property type="entry name" value="Radical_SAM"/>
    <property type="match status" value="1"/>
</dbReference>
<organism evidence="10 11">
    <name type="scientific">Candidatus Falkowbacteria bacterium RIFOXYD2_FULL_34_120</name>
    <dbReference type="NCBI Taxonomy" id="1798007"/>
    <lineage>
        <taxon>Bacteria</taxon>
        <taxon>Candidatus Falkowiibacteriota</taxon>
    </lineage>
</organism>
<evidence type="ECO:0000313" key="10">
    <source>
        <dbReference type="EMBL" id="OGF40944.1"/>
    </source>
</evidence>
<dbReference type="InterPro" id="IPR023404">
    <property type="entry name" value="rSAM_horseshoe"/>
</dbReference>
<dbReference type="SMART" id="SM00729">
    <property type="entry name" value="Elp3"/>
    <property type="match status" value="1"/>
</dbReference>
<evidence type="ECO:0000256" key="4">
    <source>
        <dbReference type="ARBA" id="ARBA00022691"/>
    </source>
</evidence>
<dbReference type="GO" id="GO:0031419">
    <property type="term" value="F:cobalamin binding"/>
    <property type="evidence" value="ECO:0007669"/>
    <property type="project" value="InterPro"/>
</dbReference>
<dbReference type="CDD" id="cd02068">
    <property type="entry name" value="radical_SAM_B12_BD"/>
    <property type="match status" value="1"/>
</dbReference>
<dbReference type="SFLD" id="SFLDS00029">
    <property type="entry name" value="Radical_SAM"/>
    <property type="match status" value="1"/>
</dbReference>
<dbReference type="SUPFAM" id="SSF102114">
    <property type="entry name" value="Radical SAM enzymes"/>
    <property type="match status" value="1"/>
</dbReference>
<evidence type="ECO:0000256" key="1">
    <source>
        <dbReference type="ARBA" id="ARBA00001966"/>
    </source>
</evidence>
<keyword evidence="5" id="KW-0479">Metal-binding</keyword>
<dbReference type="InterPro" id="IPR036724">
    <property type="entry name" value="Cobalamin-bd_sf"/>
</dbReference>
<sequence length="480" mass="55179">MKVLLQEPIIPPRITYGKFSAGTGNNTFPYGLASMAEFIRIFGYSVSYLEPNIEKMSIKQYCKYLADNNFDVIGIGSTTLQMKYAINTFRLIKKVNSNIITVLGGVHGTIMPHETLRATRAIDYLILGEGEKSFKKLLDYIQAGKKELIDGLDGVAFQRGNHIIVKSPNENDYLKEDELCIPAYDLFPMQKYVAQITYAKKFPSYSIVASRGCPFKCSFCCGSSISGHKVRYKNIDKLIDEIELLKNKYRARGIFFLDSTFTLNKEWVEEFCKKFIEKKIKIPWACNSRVDTVNEEMLRLMKRAGCWEILFGVESANQKSLDLIKKNTTVEMNTYILKLSQKMGFYTYATYIIGLPGETENDALNTISYAKKIGTPLAMFYLPVPFPKTELWHICKKDGGLRDDCDWDEYNLWDASNPVYINPLIGKEKMKRLLRYAYQSYYFTPKVLLKNLSEFILFRQSFRKYAYGLMALGGFVFSKK</sequence>
<accession>A0A1F5TQA4</accession>
<protein>
    <submittedName>
        <fullName evidence="10">Uncharacterized protein</fullName>
    </submittedName>
</protein>
<dbReference type="PANTHER" id="PTHR43409">
    <property type="entry name" value="ANAEROBIC MAGNESIUM-PROTOPORPHYRIN IX MONOMETHYL ESTER CYCLASE-RELATED"/>
    <property type="match status" value="1"/>
</dbReference>
<evidence type="ECO:0000256" key="6">
    <source>
        <dbReference type="ARBA" id="ARBA00023004"/>
    </source>
</evidence>
<dbReference type="InterPro" id="IPR034466">
    <property type="entry name" value="Methyltransferase_Class_B"/>
</dbReference>
<dbReference type="PROSITE" id="PS51332">
    <property type="entry name" value="B12_BINDING"/>
    <property type="match status" value="1"/>
</dbReference>
<evidence type="ECO:0000256" key="3">
    <source>
        <dbReference type="ARBA" id="ARBA00022679"/>
    </source>
</evidence>
<dbReference type="PROSITE" id="PS51918">
    <property type="entry name" value="RADICAL_SAM"/>
    <property type="match status" value="1"/>
</dbReference>
<dbReference type="InterPro" id="IPR007197">
    <property type="entry name" value="rSAM"/>
</dbReference>
<dbReference type="Gene3D" id="3.80.30.20">
    <property type="entry name" value="tm_1862 like domain"/>
    <property type="match status" value="1"/>
</dbReference>
<keyword evidence="2" id="KW-0489">Methyltransferase</keyword>
<comment type="caution">
    <text evidence="10">The sequence shown here is derived from an EMBL/GenBank/DDBJ whole genome shotgun (WGS) entry which is preliminary data.</text>
</comment>
<dbReference type="InterPro" id="IPR051198">
    <property type="entry name" value="BchE-like"/>
</dbReference>
<dbReference type="InterPro" id="IPR006638">
    <property type="entry name" value="Elp3/MiaA/NifB-like_rSAM"/>
</dbReference>
<keyword evidence="3" id="KW-0808">Transferase</keyword>
<dbReference type="InterPro" id="IPR006158">
    <property type="entry name" value="Cobalamin-bd"/>
</dbReference>
<evidence type="ECO:0000259" key="9">
    <source>
        <dbReference type="PROSITE" id="PS51918"/>
    </source>
</evidence>
<dbReference type="Gene3D" id="3.40.50.280">
    <property type="entry name" value="Cobalamin-binding domain"/>
    <property type="match status" value="1"/>
</dbReference>
<dbReference type="GO" id="GO:0046872">
    <property type="term" value="F:metal ion binding"/>
    <property type="evidence" value="ECO:0007669"/>
    <property type="project" value="UniProtKB-KW"/>
</dbReference>
<dbReference type="EMBL" id="MFGO01000018">
    <property type="protein sequence ID" value="OGF40944.1"/>
    <property type="molecule type" value="Genomic_DNA"/>
</dbReference>
<dbReference type="PANTHER" id="PTHR43409:SF7">
    <property type="entry name" value="BLL1977 PROTEIN"/>
    <property type="match status" value="1"/>
</dbReference>
<dbReference type="GO" id="GO:0003824">
    <property type="term" value="F:catalytic activity"/>
    <property type="evidence" value="ECO:0007669"/>
    <property type="project" value="InterPro"/>
</dbReference>